<dbReference type="AlphaFoldDB" id="A0A166T585"/>
<reference evidence="1 2" key="1">
    <citation type="journal article" date="2016" name="Mol. Biol. Evol.">
        <title>Comparative Genomics of Early-Diverging Mushroom-Forming Fungi Provides Insights into the Origins of Lignocellulose Decay Capabilities.</title>
        <authorList>
            <person name="Nagy L.G."/>
            <person name="Riley R."/>
            <person name="Tritt A."/>
            <person name="Adam C."/>
            <person name="Daum C."/>
            <person name="Floudas D."/>
            <person name="Sun H."/>
            <person name="Yadav J.S."/>
            <person name="Pangilinan J."/>
            <person name="Larsson K.H."/>
            <person name="Matsuura K."/>
            <person name="Barry K."/>
            <person name="Labutti K."/>
            <person name="Kuo R."/>
            <person name="Ohm R.A."/>
            <person name="Bhattacharya S.S."/>
            <person name="Shirouzu T."/>
            <person name="Yoshinaga Y."/>
            <person name="Martin F.M."/>
            <person name="Grigoriev I.V."/>
            <person name="Hibbett D.S."/>
        </authorList>
    </citation>
    <scope>NUCLEOTIDE SEQUENCE [LARGE SCALE GENOMIC DNA]</scope>
    <source>
        <strain evidence="1 2">CBS 109695</strain>
    </source>
</reference>
<evidence type="ECO:0000313" key="1">
    <source>
        <dbReference type="EMBL" id="KZP30202.1"/>
    </source>
</evidence>
<organism evidence="1 2">
    <name type="scientific">Athelia psychrophila</name>
    <dbReference type="NCBI Taxonomy" id="1759441"/>
    <lineage>
        <taxon>Eukaryota</taxon>
        <taxon>Fungi</taxon>
        <taxon>Dikarya</taxon>
        <taxon>Basidiomycota</taxon>
        <taxon>Agaricomycotina</taxon>
        <taxon>Agaricomycetes</taxon>
        <taxon>Agaricomycetidae</taxon>
        <taxon>Atheliales</taxon>
        <taxon>Atheliaceae</taxon>
        <taxon>Athelia</taxon>
    </lineage>
</organism>
<dbReference type="EMBL" id="KV417495">
    <property type="protein sequence ID" value="KZP30202.1"/>
    <property type="molecule type" value="Genomic_DNA"/>
</dbReference>
<sequence>MFQIHDNLLTSGLLCPIVQSFPVCYLWHISMPEPRPSHQKEADSHSRPHFEPKEISLNLRSYRYSMLLRS</sequence>
<keyword evidence="2" id="KW-1185">Reference proteome</keyword>
<evidence type="ECO:0000313" key="2">
    <source>
        <dbReference type="Proteomes" id="UP000076532"/>
    </source>
</evidence>
<accession>A0A166T585</accession>
<protein>
    <submittedName>
        <fullName evidence="1">Uncharacterized protein</fullName>
    </submittedName>
</protein>
<name>A0A166T585_9AGAM</name>
<gene>
    <name evidence="1" type="ORF">FIBSPDRAFT_146332</name>
</gene>
<dbReference type="Proteomes" id="UP000076532">
    <property type="component" value="Unassembled WGS sequence"/>
</dbReference>
<proteinExistence type="predicted"/>